<accession>A0A0A9D894</accession>
<name>A0A0A9D894_ARUDO</name>
<proteinExistence type="predicted"/>
<dbReference type="EMBL" id="GBRH01217938">
    <property type="protein sequence ID" value="JAD79957.1"/>
    <property type="molecule type" value="Transcribed_RNA"/>
</dbReference>
<dbReference type="PROSITE" id="PS51257">
    <property type="entry name" value="PROKAR_LIPOPROTEIN"/>
    <property type="match status" value="1"/>
</dbReference>
<reference evidence="1" key="1">
    <citation type="submission" date="2014-09" db="EMBL/GenBank/DDBJ databases">
        <authorList>
            <person name="Magalhaes I.L.F."/>
            <person name="Oliveira U."/>
            <person name="Santos F.R."/>
            <person name="Vidigal T.H.D.A."/>
            <person name="Brescovit A.D."/>
            <person name="Santos A.J."/>
        </authorList>
    </citation>
    <scope>NUCLEOTIDE SEQUENCE</scope>
    <source>
        <tissue evidence="1">Shoot tissue taken approximately 20 cm above the soil surface</tissue>
    </source>
</reference>
<evidence type="ECO:0000313" key="1">
    <source>
        <dbReference type="EMBL" id="JAD79957.1"/>
    </source>
</evidence>
<sequence length="65" mass="7427">MRIPMKDHLTATTAGVVLASVVVISCCPTTSTWRREPFKSVNTQLWQVSKTKWLLKARHSRSTER</sequence>
<dbReference type="AlphaFoldDB" id="A0A0A9D894"/>
<protein>
    <submittedName>
        <fullName evidence="1">Uncharacterized protein</fullName>
    </submittedName>
</protein>
<organism evidence="1">
    <name type="scientific">Arundo donax</name>
    <name type="common">Giant reed</name>
    <name type="synonym">Donax arundinaceus</name>
    <dbReference type="NCBI Taxonomy" id="35708"/>
    <lineage>
        <taxon>Eukaryota</taxon>
        <taxon>Viridiplantae</taxon>
        <taxon>Streptophyta</taxon>
        <taxon>Embryophyta</taxon>
        <taxon>Tracheophyta</taxon>
        <taxon>Spermatophyta</taxon>
        <taxon>Magnoliopsida</taxon>
        <taxon>Liliopsida</taxon>
        <taxon>Poales</taxon>
        <taxon>Poaceae</taxon>
        <taxon>PACMAD clade</taxon>
        <taxon>Arundinoideae</taxon>
        <taxon>Arundineae</taxon>
        <taxon>Arundo</taxon>
    </lineage>
</organism>
<reference evidence="1" key="2">
    <citation type="journal article" date="2015" name="Data Brief">
        <title>Shoot transcriptome of the giant reed, Arundo donax.</title>
        <authorList>
            <person name="Barrero R.A."/>
            <person name="Guerrero F.D."/>
            <person name="Moolhuijzen P."/>
            <person name="Goolsby J.A."/>
            <person name="Tidwell J."/>
            <person name="Bellgard S.E."/>
            <person name="Bellgard M.I."/>
        </authorList>
    </citation>
    <scope>NUCLEOTIDE SEQUENCE</scope>
    <source>
        <tissue evidence="1">Shoot tissue taken approximately 20 cm above the soil surface</tissue>
    </source>
</reference>